<dbReference type="PANTHER" id="PTHR45848">
    <property type="entry name" value="DUAL SPECIFICITY PROTEIN PHOSPHATASE 12 FAMILY MEMBER"/>
    <property type="match status" value="1"/>
</dbReference>
<evidence type="ECO:0000256" key="4">
    <source>
        <dbReference type="ARBA" id="ARBA00022912"/>
    </source>
</evidence>
<dbReference type="PROSITE" id="PS50056">
    <property type="entry name" value="TYR_PHOSPHATASE_2"/>
    <property type="match status" value="1"/>
</dbReference>
<dbReference type="GO" id="GO:0004725">
    <property type="term" value="F:protein tyrosine phosphatase activity"/>
    <property type="evidence" value="ECO:0007669"/>
    <property type="project" value="UniProtKB-EC"/>
</dbReference>
<sequence length="856" mass="96350">MSEEGVTKKRPGSEKHKGASANLQREDFGAGPTNLDCIEPGLWLGNVTAATDDAALEQRRIDHILTVDSCPLPRKIAMQRGIKTLFIQGTVISPAFPNRLPPFLKPVWGRIFRVFASRGPRRVIQSSLQTWSQVLITHFEPYITLTDTPREDLLSHFEDTYRFISEGQERGVVLVHCYFGVSRSATIVIAYVMKKHGLSFEDALERVKSQRRFVGPNPGFQSQLRLYHVMGWKIDRSNDQFRLFRLHVAADMIKKGMNLTSSDCHKCRYVPHYLGLPRVQVCTSLARTATSAGMYLTSSDCHKCRYVPHWLGLPQVQVCTSLTRTATSAGMYLTSSHCHKCRRILASASNLLPHNTKQKSLWVDGKWLSRDKGTPPALCSETYFVEPLAWMSSVPHSLQGKLHCPKCQNKLGSFSWIMGCQCPCGSKISPAFYFVPSKVEWSNMVQNVQHKPPPVHPTEIRTSTSPSSAVELNMTSALANYATEAALHRGQPSSIRQLRGPCRASSGEKPWSVSETTFPGAHPTPRVDTDTTYPGAHPTPRVDTDTTYPGAHLTPRVDTDTTYPGAHPTPRVDTNTTYPGAHPTPRVDTDTTSPGVHQHLELTLTQLPLVRTQHLELTLTQLTLVHTQHLELTLTQLPLVRTQHLDLTLTQLTLVCTQHLELTLTQLPLVRTQHLELTLTQLPLVRTQHLELTLTQLTLVRTQHLELTLTQLPLVRTHHLELTLTQLPLVRTQHLELTLTQLTLVRTQHLESTLTQLTLVRTQHLELTLTQLPLVRTQPLELTLTQLTMVRTQHLELTLTQLTLVCTKDRVDTDTTYHGVHQTPRVDTDTTYPSAHPTPRVDNFPWCAPRYQSYLD</sequence>
<proteinExistence type="inferred from homology"/>
<name>A0A7R9G5Q4_TIMSH</name>
<dbReference type="EC" id="3.1.3.48" evidence="2"/>
<feature type="region of interest" description="Disordered" evidence="5">
    <location>
        <begin position="490"/>
        <end position="594"/>
    </location>
</feature>
<organism evidence="8">
    <name type="scientific">Timema shepardi</name>
    <name type="common">Walking stick</name>
    <dbReference type="NCBI Taxonomy" id="629360"/>
    <lineage>
        <taxon>Eukaryota</taxon>
        <taxon>Metazoa</taxon>
        <taxon>Ecdysozoa</taxon>
        <taxon>Arthropoda</taxon>
        <taxon>Hexapoda</taxon>
        <taxon>Insecta</taxon>
        <taxon>Pterygota</taxon>
        <taxon>Neoptera</taxon>
        <taxon>Polyneoptera</taxon>
        <taxon>Phasmatodea</taxon>
        <taxon>Timematodea</taxon>
        <taxon>Timematoidea</taxon>
        <taxon>Timematidae</taxon>
        <taxon>Timema</taxon>
    </lineage>
</organism>
<dbReference type="AlphaFoldDB" id="A0A7R9G5Q4"/>
<dbReference type="InterPro" id="IPR000387">
    <property type="entry name" value="Tyr_Pase_dom"/>
</dbReference>
<keyword evidence="3" id="KW-0378">Hydrolase</keyword>
<evidence type="ECO:0000313" key="8">
    <source>
        <dbReference type="EMBL" id="CAD7267109.1"/>
    </source>
</evidence>
<dbReference type="InterPro" id="IPR029021">
    <property type="entry name" value="Prot-tyrosine_phosphatase-like"/>
</dbReference>
<dbReference type="GO" id="GO:0008138">
    <property type="term" value="F:protein tyrosine/serine/threonine phosphatase activity"/>
    <property type="evidence" value="ECO:0007669"/>
    <property type="project" value="TreeGrafter"/>
</dbReference>
<dbReference type="PROSITE" id="PS50054">
    <property type="entry name" value="TYR_PHOSPHATASE_DUAL"/>
    <property type="match status" value="1"/>
</dbReference>
<dbReference type="EMBL" id="OC008418">
    <property type="protein sequence ID" value="CAD7267109.1"/>
    <property type="molecule type" value="Genomic_DNA"/>
</dbReference>
<evidence type="ECO:0000259" key="7">
    <source>
        <dbReference type="PROSITE" id="PS50056"/>
    </source>
</evidence>
<dbReference type="GO" id="GO:0005634">
    <property type="term" value="C:nucleus"/>
    <property type="evidence" value="ECO:0007669"/>
    <property type="project" value="TreeGrafter"/>
</dbReference>
<evidence type="ECO:0000256" key="5">
    <source>
        <dbReference type="SAM" id="MobiDB-lite"/>
    </source>
</evidence>
<gene>
    <name evidence="8" type="ORF">TSIB3V08_LOCUS11123</name>
</gene>
<dbReference type="InterPro" id="IPR003595">
    <property type="entry name" value="Tyr_Pase_cat"/>
</dbReference>
<dbReference type="SMART" id="SM00404">
    <property type="entry name" value="PTPc_motif"/>
    <property type="match status" value="1"/>
</dbReference>
<protein>
    <recommendedName>
        <fullName evidence="2">protein-tyrosine-phosphatase</fullName>
        <ecNumber evidence="2">3.1.3.48</ecNumber>
    </recommendedName>
</protein>
<evidence type="ECO:0000259" key="6">
    <source>
        <dbReference type="PROSITE" id="PS50054"/>
    </source>
</evidence>
<evidence type="ECO:0000256" key="1">
    <source>
        <dbReference type="ARBA" id="ARBA00008601"/>
    </source>
</evidence>
<evidence type="ECO:0000256" key="2">
    <source>
        <dbReference type="ARBA" id="ARBA00013064"/>
    </source>
</evidence>
<dbReference type="Pfam" id="PF00782">
    <property type="entry name" value="DSPc"/>
    <property type="match status" value="1"/>
</dbReference>
<reference evidence="8" key="1">
    <citation type="submission" date="2020-11" db="EMBL/GenBank/DDBJ databases">
        <authorList>
            <person name="Tran Van P."/>
        </authorList>
    </citation>
    <scope>NUCLEOTIDE SEQUENCE</scope>
</reference>
<dbReference type="SUPFAM" id="SSF52799">
    <property type="entry name" value="(Phosphotyrosine protein) phosphatases II"/>
    <property type="match status" value="1"/>
</dbReference>
<feature type="domain" description="Tyrosine-protein phosphatase" evidence="6">
    <location>
        <begin position="31"/>
        <end position="233"/>
    </location>
</feature>
<dbReference type="SMART" id="SM00195">
    <property type="entry name" value="DSPc"/>
    <property type="match status" value="1"/>
</dbReference>
<feature type="region of interest" description="Disordered" evidence="5">
    <location>
        <begin position="1"/>
        <end position="27"/>
    </location>
</feature>
<dbReference type="PANTHER" id="PTHR45848:SF4">
    <property type="entry name" value="DUAL SPECIFICITY PROTEIN PHOSPHATASE 12"/>
    <property type="match status" value="1"/>
</dbReference>
<dbReference type="InterPro" id="IPR020422">
    <property type="entry name" value="TYR_PHOSPHATASE_DUAL_dom"/>
</dbReference>
<dbReference type="CDD" id="cd14498">
    <property type="entry name" value="DSP"/>
    <property type="match status" value="1"/>
</dbReference>
<feature type="domain" description="Tyrosine specific protein phosphatases" evidence="7">
    <location>
        <begin position="151"/>
        <end position="211"/>
    </location>
</feature>
<keyword evidence="4" id="KW-0904">Protein phosphatase</keyword>
<dbReference type="Gene3D" id="3.90.190.10">
    <property type="entry name" value="Protein tyrosine phosphatase superfamily"/>
    <property type="match status" value="1"/>
</dbReference>
<comment type="similarity">
    <text evidence="1">Belongs to the protein-tyrosine phosphatase family. Non-receptor class dual specificity subfamily.</text>
</comment>
<dbReference type="InterPro" id="IPR016130">
    <property type="entry name" value="Tyr_Pase_AS"/>
</dbReference>
<dbReference type="PROSITE" id="PS00383">
    <property type="entry name" value="TYR_PHOSPHATASE_1"/>
    <property type="match status" value="1"/>
</dbReference>
<dbReference type="InterPro" id="IPR000340">
    <property type="entry name" value="Dual-sp_phosphatase_cat-dom"/>
</dbReference>
<accession>A0A7R9G5Q4</accession>
<feature type="compositionally biased region" description="Basic and acidic residues" evidence="5">
    <location>
        <begin position="1"/>
        <end position="17"/>
    </location>
</feature>
<evidence type="ECO:0000256" key="3">
    <source>
        <dbReference type="ARBA" id="ARBA00022801"/>
    </source>
</evidence>